<name>A0ABW1MED1_9ACTN</name>
<evidence type="ECO:0000256" key="1">
    <source>
        <dbReference type="SAM" id="MobiDB-lite"/>
    </source>
</evidence>
<evidence type="ECO:0000313" key="3">
    <source>
        <dbReference type="Proteomes" id="UP001596139"/>
    </source>
</evidence>
<accession>A0ABW1MED1</accession>
<dbReference type="Proteomes" id="UP001596139">
    <property type="component" value="Unassembled WGS sequence"/>
</dbReference>
<comment type="caution">
    <text evidence="2">The sequence shown here is derived from an EMBL/GenBank/DDBJ whole genome shotgun (WGS) entry which is preliminary data.</text>
</comment>
<feature type="compositionally biased region" description="Basic and acidic residues" evidence="1">
    <location>
        <begin position="106"/>
        <end position="116"/>
    </location>
</feature>
<evidence type="ECO:0000313" key="2">
    <source>
        <dbReference type="EMBL" id="MFC6061652.1"/>
    </source>
</evidence>
<dbReference type="EMBL" id="JBHSPX010000002">
    <property type="protein sequence ID" value="MFC6061652.1"/>
    <property type="molecule type" value="Genomic_DNA"/>
</dbReference>
<gene>
    <name evidence="2" type="ORF">ACFP4F_03705</name>
</gene>
<reference evidence="3" key="1">
    <citation type="journal article" date="2019" name="Int. J. Syst. Evol. Microbiol.">
        <title>The Global Catalogue of Microorganisms (GCM) 10K type strain sequencing project: providing services to taxonomists for standard genome sequencing and annotation.</title>
        <authorList>
            <consortium name="The Broad Institute Genomics Platform"/>
            <consortium name="The Broad Institute Genome Sequencing Center for Infectious Disease"/>
            <person name="Wu L."/>
            <person name="Ma J."/>
        </authorList>
    </citation>
    <scope>NUCLEOTIDE SEQUENCE [LARGE SCALE GENOMIC DNA]</scope>
    <source>
        <strain evidence="3">CGMCC 1.15180</strain>
    </source>
</reference>
<proteinExistence type="predicted"/>
<feature type="region of interest" description="Disordered" evidence="1">
    <location>
        <begin position="94"/>
        <end position="131"/>
    </location>
</feature>
<feature type="region of interest" description="Disordered" evidence="1">
    <location>
        <begin position="1"/>
        <end position="20"/>
    </location>
</feature>
<dbReference type="RefSeq" id="WP_245659633.1">
    <property type="nucleotide sequence ID" value="NZ_JBHSPX010000002.1"/>
</dbReference>
<evidence type="ECO:0008006" key="4">
    <source>
        <dbReference type="Google" id="ProtNLM"/>
    </source>
</evidence>
<feature type="compositionally biased region" description="Basic residues" evidence="1">
    <location>
        <begin position="1"/>
        <end position="12"/>
    </location>
</feature>
<keyword evidence="3" id="KW-1185">Reference proteome</keyword>
<protein>
    <recommendedName>
        <fullName evidence="4">Secreted protein</fullName>
    </recommendedName>
</protein>
<organism evidence="2 3">
    <name type="scientific">Streptomyces ochraceiscleroticus</name>
    <dbReference type="NCBI Taxonomy" id="47761"/>
    <lineage>
        <taxon>Bacteria</taxon>
        <taxon>Bacillati</taxon>
        <taxon>Actinomycetota</taxon>
        <taxon>Actinomycetes</taxon>
        <taxon>Kitasatosporales</taxon>
        <taxon>Streptomycetaceae</taxon>
        <taxon>Streptomyces</taxon>
    </lineage>
</organism>
<sequence length="147" mass="15031">MSAYRLAHRRRTPGSGARPARRAAMTTASAVAAIALAVPVLTGCGAVQTALDCAQTATAVGKNVDELQQAFSGGAENPAEAQQALDKIDKNLDELGDQSDNADIGKAVDDLSRGVKDAQQSLDQGKTPDTAPIESAAAELTKICTPG</sequence>